<dbReference type="Proteomes" id="UP001056778">
    <property type="component" value="Chromosome 3"/>
</dbReference>
<comment type="caution">
    <text evidence="1">The sequence shown here is derived from an EMBL/GenBank/DDBJ whole genome shotgun (WGS) entry which is preliminary data.</text>
</comment>
<proteinExistence type="predicted"/>
<accession>A0ACB9TG02</accession>
<dbReference type="EMBL" id="CM043017">
    <property type="protein sequence ID" value="KAI4465716.1"/>
    <property type="molecule type" value="Genomic_DNA"/>
</dbReference>
<gene>
    <name evidence="1" type="ORF">MML48_3g00015122</name>
</gene>
<evidence type="ECO:0000313" key="1">
    <source>
        <dbReference type="EMBL" id="KAI4465716.1"/>
    </source>
</evidence>
<organism evidence="1 2">
    <name type="scientific">Holotrichia oblita</name>
    <name type="common">Chafer beetle</name>
    <dbReference type="NCBI Taxonomy" id="644536"/>
    <lineage>
        <taxon>Eukaryota</taxon>
        <taxon>Metazoa</taxon>
        <taxon>Ecdysozoa</taxon>
        <taxon>Arthropoda</taxon>
        <taxon>Hexapoda</taxon>
        <taxon>Insecta</taxon>
        <taxon>Pterygota</taxon>
        <taxon>Neoptera</taxon>
        <taxon>Endopterygota</taxon>
        <taxon>Coleoptera</taxon>
        <taxon>Polyphaga</taxon>
        <taxon>Scarabaeiformia</taxon>
        <taxon>Scarabaeidae</taxon>
        <taxon>Melolonthinae</taxon>
        <taxon>Holotrichia</taxon>
    </lineage>
</organism>
<protein>
    <submittedName>
        <fullName evidence="1">Cuticle protein</fullName>
    </submittedName>
</protein>
<name>A0ACB9TG02_HOLOL</name>
<keyword evidence="2" id="KW-1185">Reference proteome</keyword>
<reference evidence="1" key="1">
    <citation type="submission" date="2022-04" db="EMBL/GenBank/DDBJ databases">
        <title>Chromosome-scale genome assembly of Holotrichia oblita Faldermann.</title>
        <authorList>
            <person name="Rongchong L."/>
        </authorList>
    </citation>
    <scope>NUCLEOTIDE SEQUENCE</scope>
    <source>
        <strain evidence="1">81SQS9</strain>
    </source>
</reference>
<sequence>MDVRPIAKNVAKNGSDPPPPPPPDPAKKHGILNQLYARNQFARCNESLRNSSERFHYEIVQECLPRLRAKAIVDLAVKRSVIFALIVGYATAQRFNPNPSPGQHIAILKQSSDLNPDGSYQWSYETENGIAAQEQGRLGGGPEPGTDAQGSFQYTSPDGTPISVQYTANEGGFQPQGAHLPVAPPIPPAILRSLEYNAAHPEQEQPQRPRF</sequence>
<evidence type="ECO:0000313" key="2">
    <source>
        <dbReference type="Proteomes" id="UP001056778"/>
    </source>
</evidence>